<dbReference type="InterPro" id="IPR032914">
    <property type="entry name" value="Vam6/VPS39/TRAP1"/>
</dbReference>
<feature type="region of interest" description="Disordered" evidence="1">
    <location>
        <begin position="524"/>
        <end position="545"/>
    </location>
</feature>
<keyword evidence="4" id="KW-1185">Reference proteome</keyword>
<dbReference type="GO" id="GO:0005737">
    <property type="term" value="C:cytoplasm"/>
    <property type="evidence" value="ECO:0007669"/>
    <property type="project" value="TreeGrafter"/>
</dbReference>
<dbReference type="Pfam" id="PF10366">
    <property type="entry name" value="Vps39_1"/>
    <property type="match status" value="1"/>
</dbReference>
<accession>A0A0C3G514</accession>
<evidence type="ECO:0000313" key="3">
    <source>
        <dbReference type="EMBL" id="KIM91355.1"/>
    </source>
</evidence>
<dbReference type="GO" id="GO:0034058">
    <property type="term" value="P:endosomal vesicle fusion"/>
    <property type="evidence" value="ECO:0007669"/>
    <property type="project" value="TreeGrafter"/>
</dbReference>
<evidence type="ECO:0000313" key="4">
    <source>
        <dbReference type="Proteomes" id="UP000054166"/>
    </source>
</evidence>
<feature type="compositionally biased region" description="Low complexity" evidence="1">
    <location>
        <begin position="524"/>
        <end position="543"/>
    </location>
</feature>
<name>A0A0C3G514_PILCF</name>
<dbReference type="STRING" id="765440.A0A0C3G514"/>
<dbReference type="EMBL" id="KN832971">
    <property type="protein sequence ID" value="KIM91355.1"/>
    <property type="molecule type" value="Genomic_DNA"/>
</dbReference>
<evidence type="ECO:0000259" key="2">
    <source>
        <dbReference type="Pfam" id="PF10366"/>
    </source>
</evidence>
<dbReference type="InterPro" id="IPR019452">
    <property type="entry name" value="VPS39/TGF_beta_rcpt-assoc_1"/>
</dbReference>
<gene>
    <name evidence="3" type="ORF">PILCRDRAFT_127154</name>
</gene>
<dbReference type="Proteomes" id="UP000054166">
    <property type="component" value="Unassembled WGS sequence"/>
</dbReference>
<dbReference type="OrthoDB" id="10258882at2759"/>
<evidence type="ECO:0000256" key="1">
    <source>
        <dbReference type="SAM" id="MobiDB-lite"/>
    </source>
</evidence>
<dbReference type="AlphaFoldDB" id="A0A0C3G514"/>
<dbReference type="GO" id="GO:0006914">
    <property type="term" value="P:autophagy"/>
    <property type="evidence" value="ECO:0007669"/>
    <property type="project" value="TreeGrafter"/>
</dbReference>
<dbReference type="HOGENOM" id="CLU_004400_1_0_1"/>
<reference evidence="3 4" key="1">
    <citation type="submission" date="2014-04" db="EMBL/GenBank/DDBJ databases">
        <authorList>
            <consortium name="DOE Joint Genome Institute"/>
            <person name="Kuo A."/>
            <person name="Tarkka M."/>
            <person name="Buscot F."/>
            <person name="Kohler A."/>
            <person name="Nagy L.G."/>
            <person name="Floudas D."/>
            <person name="Copeland A."/>
            <person name="Barry K.W."/>
            <person name="Cichocki N."/>
            <person name="Veneault-Fourrey C."/>
            <person name="LaButti K."/>
            <person name="Lindquist E.A."/>
            <person name="Lipzen A."/>
            <person name="Lundell T."/>
            <person name="Morin E."/>
            <person name="Murat C."/>
            <person name="Sun H."/>
            <person name="Tunlid A."/>
            <person name="Henrissat B."/>
            <person name="Grigoriev I.V."/>
            <person name="Hibbett D.S."/>
            <person name="Martin F."/>
            <person name="Nordberg H.P."/>
            <person name="Cantor M.N."/>
            <person name="Hua S.X."/>
        </authorList>
    </citation>
    <scope>NUCLEOTIDE SEQUENCE [LARGE SCALE GENOMIC DNA]</scope>
    <source>
        <strain evidence="3 4">F 1598</strain>
    </source>
</reference>
<proteinExistence type="predicted"/>
<protein>
    <recommendedName>
        <fullName evidence="2">Vacuolar sorting protein 39/Transforming growth factor beta receptor-associated domain-containing protein</fullName>
    </recommendedName>
</protein>
<reference evidence="4" key="2">
    <citation type="submission" date="2015-01" db="EMBL/GenBank/DDBJ databases">
        <title>Evolutionary Origins and Diversification of the Mycorrhizal Mutualists.</title>
        <authorList>
            <consortium name="DOE Joint Genome Institute"/>
            <consortium name="Mycorrhizal Genomics Consortium"/>
            <person name="Kohler A."/>
            <person name="Kuo A."/>
            <person name="Nagy L.G."/>
            <person name="Floudas D."/>
            <person name="Copeland A."/>
            <person name="Barry K.W."/>
            <person name="Cichocki N."/>
            <person name="Veneault-Fourrey C."/>
            <person name="LaButti K."/>
            <person name="Lindquist E.A."/>
            <person name="Lipzen A."/>
            <person name="Lundell T."/>
            <person name="Morin E."/>
            <person name="Murat C."/>
            <person name="Riley R."/>
            <person name="Ohm R."/>
            <person name="Sun H."/>
            <person name="Tunlid A."/>
            <person name="Henrissat B."/>
            <person name="Grigoriev I.V."/>
            <person name="Hibbett D.S."/>
            <person name="Martin F."/>
        </authorList>
    </citation>
    <scope>NUCLEOTIDE SEQUENCE [LARGE SCALE GENOMIC DNA]</scope>
    <source>
        <strain evidence="4">F 1598</strain>
    </source>
</reference>
<sequence length="653" mass="73138">MRQSTFPRSGVLVVGANYVQSLLPSTLRSQAESLLESHRIEDAIGLADQQRKKLESNLTVDDDESEELCYVYQRIGFQCLSETLFEDAGNNFFAGDLDPRALISYYPDLRGSLFSKTDTLDIYMGVAEHMPRESSIDEIIRNYSPHLDTHTEPSTAELRKVLGMAAREMLEKFLRKWKKKREVNGEGVGGVVSTVNEVVDTVIAKIFAEEGKTADLYTLLRGPNHVRQAELEPVLTRTGRYSALCALYEERGEDEKLLDAWSKLAEGDWMDDDIADPLSSMFTFLMEKRDRKLTQQWGIWLTKRDPERALKLLTSRDMNKRRERPEDDLLMLQQVTDADPAAGVQFLEHIVLQKRSLNPDLHMRLANSCVDQLLACVTDASTSKLWRAKALSYASSRTDTSFLSYFASTTPDSEHKRVRLKTALFLQGSALYEPEPIKKRLMDHQKVLQLEVAIVDGKLGNHRAALSILVHDLRDATSAEAYCTLGGEVVSGKIAQAIGDKYGLRPWSSAFFSLPTSVAMSRTTSTATTAGSKGSTAATTSMARQKSSVDEGVKKGLLEILLEVYMNDGESERTAHLLNSQAMNLDVVDVIPLVPPNWPLSVMSSFLARSFRRTLHAKHEGQIVKAISSGQNLELLAHPSRTRSHRRGSRRRR</sequence>
<dbReference type="PANTHER" id="PTHR12894:SF27">
    <property type="entry name" value="TRANSFORMING GROWTH FACTOR-BETA RECEPTOR-ASSOCIATED PROTEIN 1"/>
    <property type="match status" value="1"/>
</dbReference>
<feature type="domain" description="Vacuolar sorting protein 39/Transforming growth factor beta receptor-associated" evidence="2">
    <location>
        <begin position="199"/>
        <end position="273"/>
    </location>
</feature>
<dbReference type="GO" id="GO:0016020">
    <property type="term" value="C:membrane"/>
    <property type="evidence" value="ECO:0007669"/>
    <property type="project" value="TreeGrafter"/>
</dbReference>
<dbReference type="InParanoid" id="A0A0C3G514"/>
<organism evidence="3 4">
    <name type="scientific">Piloderma croceum (strain F 1598)</name>
    <dbReference type="NCBI Taxonomy" id="765440"/>
    <lineage>
        <taxon>Eukaryota</taxon>
        <taxon>Fungi</taxon>
        <taxon>Dikarya</taxon>
        <taxon>Basidiomycota</taxon>
        <taxon>Agaricomycotina</taxon>
        <taxon>Agaricomycetes</taxon>
        <taxon>Agaricomycetidae</taxon>
        <taxon>Atheliales</taxon>
        <taxon>Atheliaceae</taxon>
        <taxon>Piloderma</taxon>
    </lineage>
</organism>
<dbReference type="PANTHER" id="PTHR12894">
    <property type="entry name" value="CNH DOMAIN CONTAINING"/>
    <property type="match status" value="1"/>
</dbReference>